<evidence type="ECO:0000256" key="1">
    <source>
        <dbReference type="SAM" id="Phobius"/>
    </source>
</evidence>
<dbReference type="AlphaFoldDB" id="A0A2P2N6B3"/>
<dbReference type="EMBL" id="GGEC01057547">
    <property type="protein sequence ID" value="MBX38031.1"/>
    <property type="molecule type" value="Transcribed_RNA"/>
</dbReference>
<accession>A0A2P2N6B3</accession>
<protein>
    <submittedName>
        <fullName evidence="2">Uncharacterized protein</fullName>
    </submittedName>
</protein>
<proteinExistence type="predicted"/>
<keyword evidence="1" id="KW-0472">Membrane</keyword>
<reference evidence="2" key="1">
    <citation type="submission" date="2018-02" db="EMBL/GenBank/DDBJ databases">
        <title>Rhizophora mucronata_Transcriptome.</title>
        <authorList>
            <person name="Meera S.P."/>
            <person name="Sreeshan A."/>
            <person name="Augustine A."/>
        </authorList>
    </citation>
    <scope>NUCLEOTIDE SEQUENCE</scope>
    <source>
        <tissue evidence="2">Leaf</tissue>
    </source>
</reference>
<feature type="transmembrane region" description="Helical" evidence="1">
    <location>
        <begin position="12"/>
        <end position="35"/>
    </location>
</feature>
<keyword evidence="1" id="KW-0812">Transmembrane</keyword>
<organism evidence="2">
    <name type="scientific">Rhizophora mucronata</name>
    <name type="common">Asiatic mangrove</name>
    <dbReference type="NCBI Taxonomy" id="61149"/>
    <lineage>
        <taxon>Eukaryota</taxon>
        <taxon>Viridiplantae</taxon>
        <taxon>Streptophyta</taxon>
        <taxon>Embryophyta</taxon>
        <taxon>Tracheophyta</taxon>
        <taxon>Spermatophyta</taxon>
        <taxon>Magnoliopsida</taxon>
        <taxon>eudicotyledons</taxon>
        <taxon>Gunneridae</taxon>
        <taxon>Pentapetalae</taxon>
        <taxon>rosids</taxon>
        <taxon>fabids</taxon>
        <taxon>Malpighiales</taxon>
        <taxon>Rhizophoraceae</taxon>
        <taxon>Rhizophora</taxon>
    </lineage>
</organism>
<keyword evidence="1" id="KW-1133">Transmembrane helix</keyword>
<sequence length="45" mass="5017">MSRVRNSFHVVVIAWHGMACFLLTGSSGILLMSVLRRKTAQELIS</sequence>
<evidence type="ECO:0000313" key="2">
    <source>
        <dbReference type="EMBL" id="MBX38031.1"/>
    </source>
</evidence>
<name>A0A2P2N6B3_RHIMU</name>